<proteinExistence type="predicted"/>
<dbReference type="Proteomes" id="UP000887458">
    <property type="component" value="Unassembled WGS sequence"/>
</dbReference>
<gene>
    <name evidence="1" type="ORF">DERP_011024</name>
</gene>
<comment type="caution">
    <text evidence="1">The sequence shown here is derived from an EMBL/GenBank/DDBJ whole genome shotgun (WGS) entry which is preliminary data.</text>
</comment>
<reference evidence="1 2" key="2">
    <citation type="journal article" date="2022" name="Mol. Biol. Evol.">
        <title>Comparative Genomics Reveals Insights into the Divergent Evolution of Astigmatic Mites and Household Pest Adaptations.</title>
        <authorList>
            <person name="Xiong Q."/>
            <person name="Wan A.T."/>
            <person name="Liu X."/>
            <person name="Fung C.S."/>
            <person name="Xiao X."/>
            <person name="Malainual N."/>
            <person name="Hou J."/>
            <person name="Wang L."/>
            <person name="Wang M."/>
            <person name="Yang K.Y."/>
            <person name="Cui Y."/>
            <person name="Leung E.L."/>
            <person name="Nong W."/>
            <person name="Shin S.K."/>
            <person name="Au S.W."/>
            <person name="Jeong K.Y."/>
            <person name="Chew F.T."/>
            <person name="Hui J.H."/>
            <person name="Leung T.F."/>
            <person name="Tungtrongchitr A."/>
            <person name="Zhong N."/>
            <person name="Liu Z."/>
            <person name="Tsui S.K."/>
        </authorList>
    </citation>
    <scope>NUCLEOTIDE SEQUENCE [LARGE SCALE GENOMIC DNA]</scope>
    <source>
        <strain evidence="1">Derp</strain>
    </source>
</reference>
<protein>
    <submittedName>
        <fullName evidence="1">Uncharacterized protein</fullName>
    </submittedName>
</protein>
<evidence type="ECO:0000313" key="1">
    <source>
        <dbReference type="EMBL" id="KAH9426455.1"/>
    </source>
</evidence>
<organism evidence="1 2">
    <name type="scientific">Dermatophagoides pteronyssinus</name>
    <name type="common">European house dust mite</name>
    <dbReference type="NCBI Taxonomy" id="6956"/>
    <lineage>
        <taxon>Eukaryota</taxon>
        <taxon>Metazoa</taxon>
        <taxon>Ecdysozoa</taxon>
        <taxon>Arthropoda</taxon>
        <taxon>Chelicerata</taxon>
        <taxon>Arachnida</taxon>
        <taxon>Acari</taxon>
        <taxon>Acariformes</taxon>
        <taxon>Sarcoptiformes</taxon>
        <taxon>Astigmata</taxon>
        <taxon>Psoroptidia</taxon>
        <taxon>Analgoidea</taxon>
        <taxon>Pyroglyphidae</taxon>
        <taxon>Dermatophagoidinae</taxon>
        <taxon>Dermatophagoides</taxon>
    </lineage>
</organism>
<evidence type="ECO:0000313" key="2">
    <source>
        <dbReference type="Proteomes" id="UP000887458"/>
    </source>
</evidence>
<accession>A0ABQ8JV12</accession>
<sequence length="92" mass="10599">MPMPFARVMSEELLRAPQINVSANRRRLAIIETPTSVNRSRNNGRLVYPRLNRIRRNLFDNKNKRPPTPTPMIVSVIKGSSRHECDTTTNQT</sequence>
<reference evidence="1 2" key="1">
    <citation type="journal article" date="2018" name="J. Allergy Clin. Immunol.">
        <title>High-quality assembly of Dermatophagoides pteronyssinus genome and transcriptome reveals a wide range of novel allergens.</title>
        <authorList>
            <person name="Liu X.Y."/>
            <person name="Yang K.Y."/>
            <person name="Wang M.Q."/>
            <person name="Kwok J.S."/>
            <person name="Zeng X."/>
            <person name="Yang Z."/>
            <person name="Xiao X.J."/>
            <person name="Lau C.P."/>
            <person name="Li Y."/>
            <person name="Huang Z.M."/>
            <person name="Ba J.G."/>
            <person name="Yim A.K."/>
            <person name="Ouyang C.Y."/>
            <person name="Ngai S.M."/>
            <person name="Chan T.F."/>
            <person name="Leung E.L."/>
            <person name="Liu L."/>
            <person name="Liu Z.G."/>
            <person name="Tsui S.K."/>
        </authorList>
    </citation>
    <scope>NUCLEOTIDE SEQUENCE [LARGE SCALE GENOMIC DNA]</scope>
    <source>
        <strain evidence="1">Derp</strain>
    </source>
</reference>
<feature type="non-terminal residue" evidence="1">
    <location>
        <position position="92"/>
    </location>
</feature>
<dbReference type="EMBL" id="NJHN03000010">
    <property type="protein sequence ID" value="KAH9426455.1"/>
    <property type="molecule type" value="Genomic_DNA"/>
</dbReference>
<name>A0ABQ8JV12_DERPT</name>
<keyword evidence="2" id="KW-1185">Reference proteome</keyword>